<comment type="caution">
    <text evidence="2">The sequence shown here is derived from an EMBL/GenBank/DDBJ whole genome shotgun (WGS) entry which is preliminary data.</text>
</comment>
<evidence type="ECO:0000259" key="1">
    <source>
        <dbReference type="Pfam" id="PF06985"/>
    </source>
</evidence>
<keyword evidence="3" id="KW-1185">Reference proteome</keyword>
<dbReference type="EMBL" id="MU839831">
    <property type="protein sequence ID" value="KAK1757058.1"/>
    <property type="molecule type" value="Genomic_DNA"/>
</dbReference>
<dbReference type="PANTHER" id="PTHR10622:SF10">
    <property type="entry name" value="HET DOMAIN-CONTAINING PROTEIN"/>
    <property type="match status" value="1"/>
</dbReference>
<organism evidence="2 3">
    <name type="scientific">Echria macrotheca</name>
    <dbReference type="NCBI Taxonomy" id="438768"/>
    <lineage>
        <taxon>Eukaryota</taxon>
        <taxon>Fungi</taxon>
        <taxon>Dikarya</taxon>
        <taxon>Ascomycota</taxon>
        <taxon>Pezizomycotina</taxon>
        <taxon>Sordariomycetes</taxon>
        <taxon>Sordariomycetidae</taxon>
        <taxon>Sordariales</taxon>
        <taxon>Schizotheciaceae</taxon>
        <taxon>Echria</taxon>
    </lineage>
</organism>
<dbReference type="AlphaFoldDB" id="A0AAJ0BEZ1"/>
<dbReference type="InterPro" id="IPR010730">
    <property type="entry name" value="HET"/>
</dbReference>
<name>A0AAJ0BEZ1_9PEZI</name>
<sequence length="430" mass="48133">MHLINTTTLSLETFHDNEIPPYAILSHTWGEDHEELSYQDLAAGKITDPPNLGMTKLRGTCKQAQKDGIKYAWIDSCCINKEDGIELSIAINSMFRWYRRAVVCYVYLADVPATDKPRDKKGSAFQQSRWFERGWTLQELIAPRRVSFFHSEWGLLGTKTNLKNVLSSITGVPREFLLHKKDLYKGSVAQRMSWAAKRQTRLPEDLAYCLMGMFNVSMDMRYGEGGQKAFIRLQESIFERTGDESMLAWGLDARSTATAGGVLASMPSDFISSGHVVPGDRTTLMSPPPRIEEENLYIHAPLHILPTDEMYALLNCQPGRSTSGEHQQRTRRLLFSSLLRKSVANQVIGIPLAPVGSTTQPDVPVHSYVRKPGVPAKYFPRKVYDEASQLEPISIKVYSVWDSIAGVKPLPHYGNSPLLERGSAGATGNK</sequence>
<feature type="domain" description="Heterokaryon incompatibility" evidence="1">
    <location>
        <begin position="22"/>
        <end position="113"/>
    </location>
</feature>
<reference evidence="2" key="1">
    <citation type="submission" date="2023-06" db="EMBL/GenBank/DDBJ databases">
        <title>Genome-scale phylogeny and comparative genomics of the fungal order Sordariales.</title>
        <authorList>
            <consortium name="Lawrence Berkeley National Laboratory"/>
            <person name="Hensen N."/>
            <person name="Bonometti L."/>
            <person name="Westerberg I."/>
            <person name="Brannstrom I.O."/>
            <person name="Guillou S."/>
            <person name="Cros-Aarteil S."/>
            <person name="Calhoun S."/>
            <person name="Haridas S."/>
            <person name="Kuo A."/>
            <person name="Mondo S."/>
            <person name="Pangilinan J."/>
            <person name="Riley R."/>
            <person name="Labutti K."/>
            <person name="Andreopoulos B."/>
            <person name="Lipzen A."/>
            <person name="Chen C."/>
            <person name="Yanf M."/>
            <person name="Daum C."/>
            <person name="Ng V."/>
            <person name="Clum A."/>
            <person name="Steindorff A."/>
            <person name="Ohm R."/>
            <person name="Martin F."/>
            <person name="Silar P."/>
            <person name="Natvig D."/>
            <person name="Lalanne C."/>
            <person name="Gautier V."/>
            <person name="Ament-Velasquez S.L."/>
            <person name="Kruys A."/>
            <person name="Hutchinson M.I."/>
            <person name="Powell A.J."/>
            <person name="Barry K."/>
            <person name="Miller A.N."/>
            <person name="Grigoriev I.V."/>
            <person name="Debuchy R."/>
            <person name="Gladieux P."/>
            <person name="Thoren M.H."/>
            <person name="Johannesson H."/>
        </authorList>
    </citation>
    <scope>NUCLEOTIDE SEQUENCE</scope>
    <source>
        <strain evidence="2">PSN4</strain>
    </source>
</reference>
<dbReference type="PANTHER" id="PTHR10622">
    <property type="entry name" value="HET DOMAIN-CONTAINING PROTEIN"/>
    <property type="match status" value="1"/>
</dbReference>
<evidence type="ECO:0000313" key="3">
    <source>
        <dbReference type="Proteomes" id="UP001239445"/>
    </source>
</evidence>
<dbReference type="Pfam" id="PF06985">
    <property type="entry name" value="HET"/>
    <property type="match status" value="1"/>
</dbReference>
<evidence type="ECO:0000313" key="2">
    <source>
        <dbReference type="EMBL" id="KAK1757058.1"/>
    </source>
</evidence>
<gene>
    <name evidence="2" type="ORF">QBC47DRAFT_459715</name>
</gene>
<accession>A0AAJ0BEZ1</accession>
<proteinExistence type="predicted"/>
<dbReference type="Proteomes" id="UP001239445">
    <property type="component" value="Unassembled WGS sequence"/>
</dbReference>
<protein>
    <submittedName>
        <fullName evidence="2">Heterokaryon incompatibility protein-domain-containing protein</fullName>
    </submittedName>
</protein>